<name>A0ABT5IVI6_9NEIS</name>
<dbReference type="Proteomes" id="UP001219956">
    <property type="component" value="Unassembled WGS sequence"/>
</dbReference>
<evidence type="ECO:0000313" key="3">
    <source>
        <dbReference type="EMBL" id="MDC7716572.1"/>
    </source>
</evidence>
<accession>A0ABT5IVI6</accession>
<comment type="caution">
    <text evidence="3">The sequence shown here is derived from an EMBL/GenBank/DDBJ whole genome shotgun (WGS) entry which is preliminary data.</text>
</comment>
<organism evidence="3 4">
    <name type="scientific">Vogesella aquatica</name>
    <dbReference type="NCBI Taxonomy" id="2984206"/>
    <lineage>
        <taxon>Bacteria</taxon>
        <taxon>Pseudomonadati</taxon>
        <taxon>Pseudomonadota</taxon>
        <taxon>Betaproteobacteria</taxon>
        <taxon>Neisseriales</taxon>
        <taxon>Chromobacteriaceae</taxon>
        <taxon>Vogesella</taxon>
    </lineage>
</organism>
<dbReference type="EMBL" id="JAQQLF010000005">
    <property type="protein sequence ID" value="MDC7716572.1"/>
    <property type="molecule type" value="Genomic_DNA"/>
</dbReference>
<feature type="chain" id="PRO_5046312056" description="LTXXQ motif family protein" evidence="2">
    <location>
        <begin position="21"/>
        <end position="172"/>
    </location>
</feature>
<gene>
    <name evidence="3" type="ORF">PQU95_05010</name>
</gene>
<feature type="region of interest" description="Disordered" evidence="1">
    <location>
        <begin position="26"/>
        <end position="46"/>
    </location>
</feature>
<feature type="signal peptide" evidence="2">
    <location>
        <begin position="1"/>
        <end position="20"/>
    </location>
</feature>
<reference evidence="3 4" key="1">
    <citation type="submission" date="2023-01" db="EMBL/GenBank/DDBJ databases">
        <title>Novel species of the genus Vogesella isolated from rivers.</title>
        <authorList>
            <person name="Lu H."/>
        </authorList>
    </citation>
    <scope>NUCLEOTIDE SEQUENCE [LARGE SCALE GENOMIC DNA]</scope>
    <source>
        <strain evidence="3 4">DC21W</strain>
    </source>
</reference>
<evidence type="ECO:0000256" key="1">
    <source>
        <dbReference type="SAM" id="MobiDB-lite"/>
    </source>
</evidence>
<keyword evidence="2" id="KW-0732">Signal</keyword>
<sequence length="172" mass="18303">MRFALIAASCAALLSSVAMATAPALNDLDGQQPSPPPPGAEKPLPPSLGMLLKRVLPALKLDSKQDALWVKAEQADASNQIEAGHAMMRAQMTLRDKLADGKTSLSDAFRSLESARKVPPQPSPAWLAFFDSLNAEQGKLVRQALLTPPPGKPYGHPGDAQQGEERPPQAPR</sequence>
<evidence type="ECO:0008006" key="5">
    <source>
        <dbReference type="Google" id="ProtNLM"/>
    </source>
</evidence>
<feature type="compositionally biased region" description="Basic and acidic residues" evidence="1">
    <location>
        <begin position="163"/>
        <end position="172"/>
    </location>
</feature>
<protein>
    <recommendedName>
        <fullName evidence="5">LTXXQ motif family protein</fullName>
    </recommendedName>
</protein>
<feature type="compositionally biased region" description="Pro residues" evidence="1">
    <location>
        <begin position="33"/>
        <end position="46"/>
    </location>
</feature>
<feature type="region of interest" description="Disordered" evidence="1">
    <location>
        <begin position="145"/>
        <end position="172"/>
    </location>
</feature>
<proteinExistence type="predicted"/>
<keyword evidence="4" id="KW-1185">Reference proteome</keyword>
<dbReference type="RefSeq" id="WP_272750967.1">
    <property type="nucleotide sequence ID" value="NZ_JAQQLF010000005.1"/>
</dbReference>
<evidence type="ECO:0000256" key="2">
    <source>
        <dbReference type="SAM" id="SignalP"/>
    </source>
</evidence>
<evidence type="ECO:0000313" key="4">
    <source>
        <dbReference type="Proteomes" id="UP001219956"/>
    </source>
</evidence>